<dbReference type="GO" id="GO:0005886">
    <property type="term" value="C:plasma membrane"/>
    <property type="evidence" value="ECO:0007669"/>
    <property type="project" value="UniProtKB-ARBA"/>
</dbReference>
<keyword evidence="8" id="KW-1185">Reference proteome</keyword>
<dbReference type="InterPro" id="IPR003339">
    <property type="entry name" value="ABC/ECF_trnsptr_transmembrane"/>
</dbReference>
<comment type="subcellular location">
    <subcellularLocation>
        <location evidence="1">Membrane</location>
        <topology evidence="1">Multi-pass membrane protein</topology>
    </subcellularLocation>
</comment>
<dbReference type="EMBL" id="FOGZ01000009">
    <property type="protein sequence ID" value="SER76355.1"/>
    <property type="molecule type" value="Genomic_DNA"/>
</dbReference>
<dbReference type="PANTHER" id="PTHR34857">
    <property type="entry name" value="SLL0384 PROTEIN"/>
    <property type="match status" value="1"/>
</dbReference>
<gene>
    <name evidence="7" type="ORF">SAMN05443377_10955</name>
</gene>
<keyword evidence="4 6" id="KW-1133">Transmembrane helix</keyword>
<accession>A0A1H9RV86</accession>
<keyword evidence="3 6" id="KW-0812">Transmembrane</keyword>
<dbReference type="RefSeq" id="WP_091968971.1">
    <property type="nucleotide sequence ID" value="NZ_FOGZ01000009.1"/>
</dbReference>
<evidence type="ECO:0000256" key="1">
    <source>
        <dbReference type="ARBA" id="ARBA00004141"/>
    </source>
</evidence>
<evidence type="ECO:0000313" key="8">
    <source>
        <dbReference type="Proteomes" id="UP000198815"/>
    </source>
</evidence>
<evidence type="ECO:0000256" key="5">
    <source>
        <dbReference type="ARBA" id="ARBA00023136"/>
    </source>
</evidence>
<dbReference type="AlphaFoldDB" id="A0A1H9RV86"/>
<evidence type="ECO:0000256" key="2">
    <source>
        <dbReference type="ARBA" id="ARBA00022475"/>
    </source>
</evidence>
<protein>
    <submittedName>
        <fullName evidence="7">Energy-coupling factor transport system permease protein</fullName>
    </submittedName>
</protein>
<dbReference type="OrthoDB" id="6400at2"/>
<evidence type="ECO:0000256" key="6">
    <source>
        <dbReference type="SAM" id="Phobius"/>
    </source>
</evidence>
<feature type="transmembrane region" description="Helical" evidence="6">
    <location>
        <begin position="115"/>
        <end position="142"/>
    </location>
</feature>
<reference evidence="7 8" key="1">
    <citation type="submission" date="2016-10" db="EMBL/GenBank/DDBJ databases">
        <authorList>
            <person name="de Groot N.N."/>
        </authorList>
    </citation>
    <scope>NUCLEOTIDE SEQUENCE [LARGE SCALE GENOMIC DNA]</scope>
    <source>
        <strain evidence="7 8">DSM 16859</strain>
    </source>
</reference>
<organism evidence="7 8">
    <name type="scientific">Propionibacterium cyclohexanicum</name>
    <dbReference type="NCBI Taxonomy" id="64702"/>
    <lineage>
        <taxon>Bacteria</taxon>
        <taxon>Bacillati</taxon>
        <taxon>Actinomycetota</taxon>
        <taxon>Actinomycetes</taxon>
        <taxon>Propionibacteriales</taxon>
        <taxon>Propionibacteriaceae</taxon>
        <taxon>Propionibacterium</taxon>
    </lineage>
</organism>
<sequence length="273" mass="29298">MTTLDISDRTALAGQHSATRATRLDRLNPVTRFLLLVLAALPVIISLDWLSAAVMFVGTVLILRACGVPVRRLARRLRPVLLVAPLAAVSMALYGKPGGEVYWHWGLIWVTQRSVTMAIAVVVRILALGVAAVELLGGLDLTATADGLAQICRLPARFVLGALAGLRLAGLFVDDWRTLAQARRARGLGDSGRLRRFATMAFALLVFAIRRGTKLATAMEARGFSSQTAGRRTWARVSRLGLPDAIGWVITAALAALAIGSSLYFGTFSLVTR</sequence>
<dbReference type="Proteomes" id="UP000198815">
    <property type="component" value="Unassembled WGS sequence"/>
</dbReference>
<dbReference type="Pfam" id="PF02361">
    <property type="entry name" value="CbiQ"/>
    <property type="match status" value="1"/>
</dbReference>
<dbReference type="CDD" id="cd16914">
    <property type="entry name" value="EcfT"/>
    <property type="match status" value="1"/>
</dbReference>
<evidence type="ECO:0000313" key="7">
    <source>
        <dbReference type="EMBL" id="SER76355.1"/>
    </source>
</evidence>
<feature type="transmembrane region" description="Helical" evidence="6">
    <location>
        <begin position="193"/>
        <end position="209"/>
    </location>
</feature>
<dbReference type="PANTHER" id="PTHR34857:SF2">
    <property type="entry name" value="SLL0384 PROTEIN"/>
    <property type="match status" value="1"/>
</dbReference>
<evidence type="ECO:0000256" key="3">
    <source>
        <dbReference type="ARBA" id="ARBA00022692"/>
    </source>
</evidence>
<keyword evidence="5 6" id="KW-0472">Membrane</keyword>
<name>A0A1H9RV86_9ACTN</name>
<dbReference type="InterPro" id="IPR051611">
    <property type="entry name" value="ECF_transporter_component"/>
</dbReference>
<dbReference type="STRING" id="64702.SAMN05443377_10955"/>
<keyword evidence="2" id="KW-1003">Cell membrane</keyword>
<proteinExistence type="predicted"/>
<feature type="transmembrane region" description="Helical" evidence="6">
    <location>
        <begin position="33"/>
        <end position="65"/>
    </location>
</feature>
<feature type="transmembrane region" description="Helical" evidence="6">
    <location>
        <begin position="154"/>
        <end position="173"/>
    </location>
</feature>
<evidence type="ECO:0000256" key="4">
    <source>
        <dbReference type="ARBA" id="ARBA00022989"/>
    </source>
</evidence>
<feature type="transmembrane region" description="Helical" evidence="6">
    <location>
        <begin position="245"/>
        <end position="265"/>
    </location>
</feature>